<evidence type="ECO:0000313" key="7">
    <source>
        <dbReference type="Proteomes" id="UP000319499"/>
    </source>
</evidence>
<dbReference type="GO" id="GO:0006298">
    <property type="term" value="P:mismatch repair"/>
    <property type="evidence" value="ECO:0007669"/>
    <property type="project" value="InterPro"/>
</dbReference>
<dbReference type="GO" id="GO:0016887">
    <property type="term" value="F:ATP hydrolysis activity"/>
    <property type="evidence" value="ECO:0007669"/>
    <property type="project" value="InterPro"/>
</dbReference>
<dbReference type="EMBL" id="SELH01000023">
    <property type="protein sequence ID" value="TWP27332.1"/>
    <property type="molecule type" value="Genomic_DNA"/>
</dbReference>
<feature type="domain" description="DNA mismatch repair proteins mutS family" evidence="5">
    <location>
        <begin position="333"/>
        <end position="518"/>
    </location>
</feature>
<dbReference type="GO" id="GO:0004519">
    <property type="term" value="F:endonuclease activity"/>
    <property type="evidence" value="ECO:0007669"/>
    <property type="project" value="InterPro"/>
</dbReference>
<dbReference type="Proteomes" id="UP000319499">
    <property type="component" value="Unassembled WGS sequence"/>
</dbReference>
<keyword evidence="7" id="KW-1185">Reference proteome</keyword>
<name>A0A563DB49_9FLAO</name>
<evidence type="ECO:0000313" key="6">
    <source>
        <dbReference type="EMBL" id="TWP27332.1"/>
    </source>
</evidence>
<accession>A0A563DB49</accession>
<dbReference type="GO" id="GO:0005524">
    <property type="term" value="F:ATP binding"/>
    <property type="evidence" value="ECO:0007669"/>
    <property type="project" value="UniProtKB-KW"/>
</dbReference>
<dbReference type="InterPro" id="IPR027417">
    <property type="entry name" value="P-loop_NTPase"/>
</dbReference>
<dbReference type="SUPFAM" id="SSF52540">
    <property type="entry name" value="P-loop containing nucleoside triphosphate hydrolases"/>
    <property type="match status" value="1"/>
</dbReference>
<dbReference type="InterPro" id="IPR005747">
    <property type="entry name" value="MutS2"/>
</dbReference>
<dbReference type="Pfam" id="PF00488">
    <property type="entry name" value="MutS_V"/>
    <property type="match status" value="1"/>
</dbReference>
<evidence type="ECO:0000256" key="1">
    <source>
        <dbReference type="ARBA" id="ARBA00022741"/>
    </source>
</evidence>
<dbReference type="AlphaFoldDB" id="A0A563DB49"/>
<dbReference type="PANTHER" id="PTHR48466">
    <property type="entry name" value="OS10G0509000 PROTEIN-RELATED"/>
    <property type="match status" value="1"/>
</dbReference>
<dbReference type="InterPro" id="IPR007696">
    <property type="entry name" value="DNA_mismatch_repair_MutS_core"/>
</dbReference>
<feature type="domain" description="DNA mismatch repair protein MutS core" evidence="4">
    <location>
        <begin position="11"/>
        <end position="314"/>
    </location>
</feature>
<dbReference type="PANTHER" id="PTHR48466:SF2">
    <property type="entry name" value="OS10G0509000 PROTEIN"/>
    <property type="match status" value="1"/>
</dbReference>
<dbReference type="InterPro" id="IPR000432">
    <property type="entry name" value="DNA_mismatch_repair_MutS_C"/>
</dbReference>
<dbReference type="InterPro" id="IPR036187">
    <property type="entry name" value="DNA_mismatch_repair_MutS_sf"/>
</dbReference>
<proteinExistence type="predicted"/>
<dbReference type="InterPro" id="IPR045076">
    <property type="entry name" value="MutS"/>
</dbReference>
<evidence type="ECO:0000259" key="4">
    <source>
        <dbReference type="SMART" id="SM00533"/>
    </source>
</evidence>
<dbReference type="Gene3D" id="3.40.50.300">
    <property type="entry name" value="P-loop containing nucleotide triphosphate hydrolases"/>
    <property type="match status" value="1"/>
</dbReference>
<evidence type="ECO:0000256" key="3">
    <source>
        <dbReference type="ARBA" id="ARBA00023125"/>
    </source>
</evidence>
<dbReference type="GO" id="GO:0045910">
    <property type="term" value="P:negative regulation of DNA recombination"/>
    <property type="evidence" value="ECO:0007669"/>
    <property type="project" value="InterPro"/>
</dbReference>
<dbReference type="SMART" id="SM00533">
    <property type="entry name" value="MUTSd"/>
    <property type="match status" value="1"/>
</dbReference>
<keyword evidence="3" id="KW-0238">DNA-binding</keyword>
<organism evidence="6 7">
    <name type="scientific">Apibacter muscae</name>
    <dbReference type="NCBI Taxonomy" id="2509004"/>
    <lineage>
        <taxon>Bacteria</taxon>
        <taxon>Pseudomonadati</taxon>
        <taxon>Bacteroidota</taxon>
        <taxon>Flavobacteriia</taxon>
        <taxon>Flavobacteriales</taxon>
        <taxon>Weeksellaceae</taxon>
        <taxon>Apibacter</taxon>
    </lineage>
</organism>
<evidence type="ECO:0000256" key="2">
    <source>
        <dbReference type="ARBA" id="ARBA00022840"/>
    </source>
</evidence>
<dbReference type="PIRSF" id="PIRSF005814">
    <property type="entry name" value="MutS_YshD"/>
    <property type="match status" value="1"/>
</dbReference>
<dbReference type="OrthoDB" id="9808166at2"/>
<gene>
    <name evidence="6" type="ORF">ETU09_07765</name>
</gene>
<protein>
    <submittedName>
        <fullName evidence="6">DNA mismatch repair protein MutS</fullName>
    </submittedName>
</protein>
<dbReference type="GO" id="GO:0030983">
    <property type="term" value="F:mismatched DNA binding"/>
    <property type="evidence" value="ECO:0007669"/>
    <property type="project" value="InterPro"/>
</dbReference>
<dbReference type="SUPFAM" id="SSF48334">
    <property type="entry name" value="DNA repair protein MutS, domain III"/>
    <property type="match status" value="1"/>
</dbReference>
<dbReference type="NCBIfam" id="TIGR01069">
    <property type="entry name" value="mutS2"/>
    <property type="match status" value="1"/>
</dbReference>
<comment type="caution">
    <text evidence="6">The sequence shown here is derived from an EMBL/GenBank/DDBJ whole genome shotgun (WGS) entry which is preliminary data.</text>
</comment>
<dbReference type="GO" id="GO:0140664">
    <property type="term" value="F:ATP-dependent DNA damage sensor activity"/>
    <property type="evidence" value="ECO:0007669"/>
    <property type="project" value="InterPro"/>
</dbReference>
<keyword evidence="2" id="KW-0067">ATP-binding</keyword>
<dbReference type="SMART" id="SM00534">
    <property type="entry name" value="MUTSac"/>
    <property type="match status" value="1"/>
</dbReference>
<reference evidence="6 7" key="1">
    <citation type="submission" date="2019-02" db="EMBL/GenBank/DDBJ databases">
        <title>Apibacter muscae sp. nov.: a novel member of the house fly microbiota.</title>
        <authorList>
            <person name="Park R."/>
        </authorList>
    </citation>
    <scope>NUCLEOTIDE SEQUENCE [LARGE SCALE GENOMIC DNA]</scope>
    <source>
        <strain evidence="6 7">AL1</strain>
    </source>
</reference>
<evidence type="ECO:0000259" key="5">
    <source>
        <dbReference type="SMART" id="SM00534"/>
    </source>
</evidence>
<keyword evidence="1" id="KW-0547">Nucleotide-binding</keyword>
<sequence length="715" mass="82883">MQIARDTLKELEYYKILEEIAVYCYSDYGKEKVINLHPLKKEKIKDALNCVNEYLSSFMNENFIPFNGFECIDTELKMLQIDNFTLEAKSFLKIRDLSKLVNSLIVHFEKFKEYFPTLHKQISHIEYNKNIISLINNVFNRFGEIKNEASSSLKIIREQLQITRRNIQQNFDKSLSYYAQSGYLDEIKESVIDDQRVLAVKSNLKKSVKGRVLGFSKTGSICFILPESVTNLNIKLIELSNQEKNEILKILADLTREIYEFYPLLFSYQKYIYELDVVQAKARYAESIHGILPHISNDQEIQIIEAYHPILLLNNVKEKKQTIPQTLSINKDTRIICISGPNAGGKSITLKTVGLIQLMIQSGILVPVHPNSKVGFFNKILTDIGDNQSIENQLSTYSSRLKKMHTIIKQVDNSTLLLIDEFGTGSDPELGGALAEAFLEYFYEKKSYGIITTHYTNIKLRVEELKHTQNASMLFNEKTLKPIYKLEIGQVGSSFTFEVAEKNNIPSEIIQLARKKIETNKIDLDKTIVRLQQEKYNIERLKGSLNKQIDHSSEKNKQLSDTINFYKQKLINFQKLYEDESRLNFLGEKIQKFIDAYANGKSKRDIFKDFSKLLEQEKFKNSQITEVDKIITKRHRNKVKLELKKEDIKEQLQTAKIQEIKTTVDRVKQWMKENRKVKIKGSTSAATIDKIEGEMAFLNYGLFTTKISIYELEKV</sequence>
<dbReference type="RefSeq" id="WP_146292940.1">
    <property type="nucleotide sequence ID" value="NZ_SELH01000023.1"/>
</dbReference>